<dbReference type="EMBL" id="PQNK01000001">
    <property type="protein sequence ID" value="RRO87892.1"/>
    <property type="molecule type" value="Genomic_DNA"/>
</dbReference>
<dbReference type="Gene3D" id="3.30.230.10">
    <property type="match status" value="1"/>
</dbReference>
<dbReference type="GO" id="GO:0005524">
    <property type="term" value="F:ATP binding"/>
    <property type="evidence" value="ECO:0007669"/>
    <property type="project" value="InterPro"/>
</dbReference>
<name>A0A3R8R3H6_9CORY</name>
<evidence type="ECO:0000313" key="3">
    <source>
        <dbReference type="EMBL" id="RRO87892.1"/>
    </source>
</evidence>
<dbReference type="PANTHER" id="PTHR32039">
    <property type="entry name" value="MAGNESIUM-CHELATASE SUBUNIT CHLI"/>
    <property type="match status" value="1"/>
</dbReference>
<dbReference type="SMART" id="SM00382">
    <property type="entry name" value="AAA"/>
    <property type="match status" value="1"/>
</dbReference>
<dbReference type="SUPFAM" id="SSF52540">
    <property type="entry name" value="P-loop containing nucleoside triphosphate hydrolases"/>
    <property type="match status" value="1"/>
</dbReference>
<dbReference type="InterPro" id="IPR003593">
    <property type="entry name" value="AAA+_ATPase"/>
</dbReference>
<dbReference type="Pfam" id="PF13541">
    <property type="entry name" value="ChlI"/>
    <property type="match status" value="1"/>
</dbReference>
<dbReference type="NCBIfam" id="TIGR00368">
    <property type="entry name" value="YifB family Mg chelatase-like AAA ATPase"/>
    <property type="match status" value="1"/>
</dbReference>
<evidence type="ECO:0000259" key="2">
    <source>
        <dbReference type="SMART" id="SM00382"/>
    </source>
</evidence>
<dbReference type="PANTHER" id="PTHR32039:SF7">
    <property type="entry name" value="COMPETENCE PROTEIN COMM"/>
    <property type="match status" value="1"/>
</dbReference>
<dbReference type="InterPro" id="IPR045006">
    <property type="entry name" value="CHLI-like"/>
</dbReference>
<dbReference type="InterPro" id="IPR004482">
    <property type="entry name" value="Mg_chelat-rel"/>
</dbReference>
<evidence type="ECO:0000313" key="4">
    <source>
        <dbReference type="Proteomes" id="UP000276526"/>
    </source>
</evidence>
<dbReference type="RefSeq" id="WP_125206881.1">
    <property type="nucleotide sequence ID" value="NZ_PQNK01000001.1"/>
</dbReference>
<dbReference type="Proteomes" id="UP000276526">
    <property type="component" value="Unassembled WGS sequence"/>
</dbReference>
<dbReference type="Pfam" id="PF13335">
    <property type="entry name" value="Mg_chelatase_C"/>
    <property type="match status" value="1"/>
</dbReference>
<feature type="domain" description="AAA+ ATPase" evidence="2">
    <location>
        <begin position="233"/>
        <end position="413"/>
    </location>
</feature>
<dbReference type="InterPro" id="IPR020568">
    <property type="entry name" value="Ribosomal_Su5_D2-typ_SF"/>
</dbReference>
<sequence>MSVGQALGVALDGIDGVPVTVECDIGRGLPGMSVVGLGDTAVVQARDRVRSATVNSGLEWPRSRVVMSLSPASVPKAGSGFDVAMVCSVIAAQVAHSAASTRASRALRAEAETVRRRLGETVLVGELGLDGQVRPVDGVLPMLLHAAERGVPRAVVPAGNAAEAAHADGVDVLVTRSLVEVVRWLRGVGDLEAVTTPVAGAGGAGARGGQTPDLADVIAQPEARRAVELAAAGGHHLMLTGPPGSGKSMLAERLPGILPPMDRRVQLEAAAVHSVAGASGDLDRLWAGVRPFIAPHHTVSPAALLGGGSGRARPGAVSLAHRGVLFLDEVAEASGRTLDCLRTPMERGVVDLVRSRRTVHFPARFQLIMAANRCPCGAESPADCTCTAVARRRYSTVVSGPLRDRVDIFVTTRGAAAATLTPAEADSGESTQVVSERVIEARARARHRWSAAGDWLDNASVPGAVLRRDFPADEAGMLVLRDMLHRGELSQRGVDRALRVAWTIADVDGEDRPDVGRVLDAVELFGDGEDGHDHGGR</sequence>
<evidence type="ECO:0000256" key="1">
    <source>
        <dbReference type="ARBA" id="ARBA00006354"/>
    </source>
</evidence>
<comment type="similarity">
    <text evidence="1">Belongs to the Mg-chelatase subunits D/I family. ComM subfamily.</text>
</comment>
<dbReference type="SUPFAM" id="SSF54211">
    <property type="entry name" value="Ribosomal protein S5 domain 2-like"/>
    <property type="match status" value="1"/>
</dbReference>
<dbReference type="InterPro" id="IPR025158">
    <property type="entry name" value="Mg_chelat-rel_C"/>
</dbReference>
<dbReference type="Gene3D" id="3.40.50.300">
    <property type="entry name" value="P-loop containing nucleotide triphosphate hydrolases"/>
    <property type="match status" value="1"/>
</dbReference>
<dbReference type="InterPro" id="IPR014721">
    <property type="entry name" value="Ribsml_uS5_D2-typ_fold_subgr"/>
</dbReference>
<accession>A0A3R8R3H6</accession>
<dbReference type="InterPro" id="IPR027417">
    <property type="entry name" value="P-loop_NTPase"/>
</dbReference>
<organism evidence="3 4">
    <name type="scientific">Corynebacterium bovis</name>
    <dbReference type="NCBI Taxonomy" id="36808"/>
    <lineage>
        <taxon>Bacteria</taxon>
        <taxon>Bacillati</taxon>
        <taxon>Actinomycetota</taxon>
        <taxon>Actinomycetes</taxon>
        <taxon>Mycobacteriales</taxon>
        <taxon>Corynebacteriaceae</taxon>
        <taxon>Corynebacterium</taxon>
    </lineage>
</organism>
<comment type="caution">
    <text evidence="3">The sequence shown here is derived from an EMBL/GenBank/DDBJ whole genome shotgun (WGS) entry which is preliminary data.</text>
</comment>
<dbReference type="CDD" id="cd00009">
    <property type="entry name" value="AAA"/>
    <property type="match status" value="1"/>
</dbReference>
<protein>
    <submittedName>
        <fullName evidence="3">Magnesium chelatase</fullName>
    </submittedName>
</protein>
<reference evidence="3 4" key="1">
    <citation type="submission" date="2018-01" db="EMBL/GenBank/DDBJ databases">
        <title>Twenty Corynebacterium bovis Genomes.</title>
        <authorList>
            <person name="Gulvik C.A."/>
        </authorList>
    </citation>
    <scope>NUCLEOTIDE SEQUENCE [LARGE SCALE GENOMIC DNA]</scope>
    <source>
        <strain evidence="3 4">F6900</strain>
    </source>
</reference>
<proteinExistence type="inferred from homology"/>
<dbReference type="Pfam" id="PF01078">
    <property type="entry name" value="Mg_chelatase"/>
    <property type="match status" value="1"/>
</dbReference>
<dbReference type="AlphaFoldDB" id="A0A3R8R3H6"/>
<dbReference type="InterPro" id="IPR000523">
    <property type="entry name" value="Mg_chelatse_chII-like_cat_dom"/>
</dbReference>
<gene>
    <name evidence="3" type="ORF">CXF48_00515</name>
</gene>